<keyword evidence="2" id="KW-1133">Transmembrane helix</keyword>
<dbReference type="OrthoDB" id="9795501at2"/>
<keyword evidence="2" id="KW-0472">Membrane</keyword>
<dbReference type="AlphaFoldDB" id="A0A2T0QDT1"/>
<sequence>MNTSNGQVRPRRSTAEAGTPHHRPVVAVTGAADGVGRALVARLADSDTAAKVVAIDERRGDVRGVTWRLVDVRAPRLAARLTGVDVIVHLDDDRSVETPARRRRAYNVRGAQTVLTAAAAERVPHVVLVTSSMVYGARPDNPVPMAEGELSRADHDSGLVGDFLEIEELAERARRTHPGLRVTVVRPAALVGPGLDSYATRHFAAPRLLTVRGAQQRWQFCHVDDLVSALEFIVSHRLSGPLAVGCDGWLDSQEALEISGLRKLELPATITFGTAQRLHHMGVTPAPAGELAFMVYPWVVDAAALREAGWRPAHDNAAALRVLLDARSGHHALGRHVGAREATIATATAAGATVAVIGAAVVLRRARRRGRG</sequence>
<name>A0A2T0QDT1_9ACTN</name>
<evidence type="ECO:0000259" key="3">
    <source>
        <dbReference type="Pfam" id="PF01370"/>
    </source>
</evidence>
<dbReference type="SUPFAM" id="SSF51735">
    <property type="entry name" value="NAD(P)-binding Rossmann-fold domains"/>
    <property type="match status" value="1"/>
</dbReference>
<dbReference type="InterPro" id="IPR050177">
    <property type="entry name" value="Lipid_A_modif_metabolic_enz"/>
</dbReference>
<dbReference type="Pfam" id="PF01370">
    <property type="entry name" value="Epimerase"/>
    <property type="match status" value="1"/>
</dbReference>
<evidence type="ECO:0000256" key="2">
    <source>
        <dbReference type="SAM" id="Phobius"/>
    </source>
</evidence>
<dbReference type="PANTHER" id="PTHR43245">
    <property type="entry name" value="BIFUNCTIONAL POLYMYXIN RESISTANCE PROTEIN ARNA"/>
    <property type="match status" value="1"/>
</dbReference>
<dbReference type="EMBL" id="PVZC01000001">
    <property type="protein sequence ID" value="PRY02030.1"/>
    <property type="molecule type" value="Genomic_DNA"/>
</dbReference>
<gene>
    <name evidence="4" type="ORF">CLV72_101628</name>
</gene>
<dbReference type="PANTHER" id="PTHR43245:SF52">
    <property type="entry name" value="NAD-DEPENDENT EPIMERASE_DEHYDRATASE"/>
    <property type="match status" value="1"/>
</dbReference>
<dbReference type="Proteomes" id="UP000237846">
    <property type="component" value="Unassembled WGS sequence"/>
</dbReference>
<organism evidence="4 5">
    <name type="scientific">Allonocardiopsis opalescens</name>
    <dbReference type="NCBI Taxonomy" id="1144618"/>
    <lineage>
        <taxon>Bacteria</taxon>
        <taxon>Bacillati</taxon>
        <taxon>Actinomycetota</taxon>
        <taxon>Actinomycetes</taxon>
        <taxon>Streptosporangiales</taxon>
        <taxon>Allonocardiopsis</taxon>
    </lineage>
</organism>
<reference evidence="4 5" key="1">
    <citation type="submission" date="2018-03" db="EMBL/GenBank/DDBJ databases">
        <title>Genomic Encyclopedia of Archaeal and Bacterial Type Strains, Phase II (KMG-II): from individual species to whole genera.</title>
        <authorList>
            <person name="Goeker M."/>
        </authorList>
    </citation>
    <scope>NUCLEOTIDE SEQUENCE [LARGE SCALE GENOMIC DNA]</scope>
    <source>
        <strain evidence="4 5">DSM 45601</strain>
    </source>
</reference>
<dbReference type="InterPro" id="IPR036291">
    <property type="entry name" value="NAD(P)-bd_dom_sf"/>
</dbReference>
<feature type="transmembrane region" description="Helical" evidence="2">
    <location>
        <begin position="342"/>
        <end position="363"/>
    </location>
</feature>
<keyword evidence="5" id="KW-1185">Reference proteome</keyword>
<comment type="caution">
    <text evidence="4">The sequence shown here is derived from an EMBL/GenBank/DDBJ whole genome shotgun (WGS) entry which is preliminary data.</text>
</comment>
<feature type="region of interest" description="Disordered" evidence="1">
    <location>
        <begin position="1"/>
        <end position="24"/>
    </location>
</feature>
<accession>A0A2T0QDT1</accession>
<keyword evidence="2" id="KW-0812">Transmembrane</keyword>
<evidence type="ECO:0000313" key="4">
    <source>
        <dbReference type="EMBL" id="PRY02030.1"/>
    </source>
</evidence>
<feature type="domain" description="NAD-dependent epimerase/dehydratase" evidence="3">
    <location>
        <begin position="26"/>
        <end position="236"/>
    </location>
</feature>
<protein>
    <submittedName>
        <fullName evidence="4">Nucleoside-diphosphate-sugar epimerase</fullName>
    </submittedName>
</protein>
<dbReference type="RefSeq" id="WP_106238773.1">
    <property type="nucleotide sequence ID" value="NZ_PVZC01000001.1"/>
</dbReference>
<dbReference type="InterPro" id="IPR001509">
    <property type="entry name" value="Epimerase_deHydtase"/>
</dbReference>
<dbReference type="Gene3D" id="3.40.50.720">
    <property type="entry name" value="NAD(P)-binding Rossmann-like Domain"/>
    <property type="match status" value="1"/>
</dbReference>
<evidence type="ECO:0000256" key="1">
    <source>
        <dbReference type="SAM" id="MobiDB-lite"/>
    </source>
</evidence>
<evidence type="ECO:0000313" key="5">
    <source>
        <dbReference type="Proteomes" id="UP000237846"/>
    </source>
</evidence>
<proteinExistence type="predicted"/>